<dbReference type="EMBL" id="KE148146">
    <property type="protein sequence ID" value="EPE09928.1"/>
    <property type="molecule type" value="Genomic_DNA"/>
</dbReference>
<dbReference type="PROSITE" id="PS51184">
    <property type="entry name" value="JMJC"/>
    <property type="match status" value="1"/>
</dbReference>
<dbReference type="HOGENOM" id="CLU_016785_0_0_1"/>
<dbReference type="STRING" id="1262450.S3CTB4"/>
<dbReference type="InterPro" id="IPR041667">
    <property type="entry name" value="Cupin_8"/>
</dbReference>
<dbReference type="SMART" id="SM00558">
    <property type="entry name" value="JmjC"/>
    <property type="match status" value="1"/>
</dbReference>
<sequence length="518" mass="56258">MSITALNTALVDYCLDAAEGILVDCRSRDGDIKKSDAAISAVSITATSTSLHGCGAPIISLLGRQAVSVLRILSSPPTATTPSPSSAALTARRLDDLIELAHARFYAHVPSQVPVCWRQLYTDASILKFALAYSETGSPALDGVIDSLVQPLDMALILAGGAGPPSRGGPWIHAALELLHSILDSKMDTRRTDDYRNPAKRPRLMSSLSCGFSSSGPMFNDEGTAASHFAPPVRHPVLRSGPLGLEGFQAYLDRARHDNSQKGPQPLVMTGLIDNWPARRADSRPWGSPDYLRWRTLGGQRLVPVEVGRSYVDAGWRQEIVKFESVLQALQAGSHAPQTTNSTMYLAQHSLFTQIPKLRDDICIPDACYSVTNDADTDADDDTEGQEPMLNAWLGPAGTITPLHTDPHHNLLAQVVGRKYVRLYSPEQSAGLRPRGREGGVEMGNTSAVDVGVMEGWDTGSEEAGGDGHTSTTDRERFLALAYRDCILEPGDTLYIPRGWWHYVRGLSVSFSVSFWWD</sequence>
<dbReference type="InterPro" id="IPR003347">
    <property type="entry name" value="JmjC_dom"/>
</dbReference>
<organism evidence="2 3">
    <name type="scientific">Ophiostoma piceae (strain UAMH 11346)</name>
    <name type="common">Sap stain fungus</name>
    <dbReference type="NCBI Taxonomy" id="1262450"/>
    <lineage>
        <taxon>Eukaryota</taxon>
        <taxon>Fungi</taxon>
        <taxon>Dikarya</taxon>
        <taxon>Ascomycota</taxon>
        <taxon>Pezizomycotina</taxon>
        <taxon>Sordariomycetes</taxon>
        <taxon>Sordariomycetidae</taxon>
        <taxon>Ophiostomatales</taxon>
        <taxon>Ophiostomataceae</taxon>
        <taxon>Ophiostoma</taxon>
    </lineage>
</organism>
<proteinExistence type="predicted"/>
<gene>
    <name evidence="2" type="ORF">F503_05023</name>
</gene>
<evidence type="ECO:0000313" key="2">
    <source>
        <dbReference type="EMBL" id="EPE09928.1"/>
    </source>
</evidence>
<evidence type="ECO:0000259" key="1">
    <source>
        <dbReference type="PROSITE" id="PS51184"/>
    </source>
</evidence>
<reference evidence="2 3" key="1">
    <citation type="journal article" date="2013" name="BMC Genomics">
        <title>The genome and transcriptome of the pine saprophyte Ophiostoma piceae, and a comparison with the bark beetle-associated pine pathogen Grosmannia clavigera.</title>
        <authorList>
            <person name="Haridas S."/>
            <person name="Wang Y."/>
            <person name="Lim L."/>
            <person name="Massoumi Alamouti S."/>
            <person name="Jackman S."/>
            <person name="Docking R."/>
            <person name="Robertson G."/>
            <person name="Birol I."/>
            <person name="Bohlmann J."/>
            <person name="Breuil C."/>
        </authorList>
    </citation>
    <scope>NUCLEOTIDE SEQUENCE [LARGE SCALE GENOMIC DNA]</scope>
    <source>
        <strain evidence="2 3">UAMH 11346</strain>
    </source>
</reference>
<dbReference type="PANTHER" id="PTHR12461">
    <property type="entry name" value="HYPOXIA-INDUCIBLE FACTOR 1 ALPHA INHIBITOR-RELATED"/>
    <property type="match status" value="1"/>
</dbReference>
<feature type="domain" description="JmjC" evidence="1">
    <location>
        <begin position="344"/>
        <end position="518"/>
    </location>
</feature>
<name>S3CTB4_OPHP1</name>
<dbReference type="VEuPathDB" id="FungiDB:F503_05023"/>
<dbReference type="Gene3D" id="2.60.120.650">
    <property type="entry name" value="Cupin"/>
    <property type="match status" value="1"/>
</dbReference>
<protein>
    <recommendedName>
        <fullName evidence="1">JmjC domain-containing protein</fullName>
    </recommendedName>
</protein>
<dbReference type="Pfam" id="PF13621">
    <property type="entry name" value="Cupin_8"/>
    <property type="match status" value="1"/>
</dbReference>
<evidence type="ECO:0000313" key="3">
    <source>
        <dbReference type="Proteomes" id="UP000016923"/>
    </source>
</evidence>
<dbReference type="eggNOG" id="KOG2132">
    <property type="taxonomic scope" value="Eukaryota"/>
</dbReference>
<dbReference type="AlphaFoldDB" id="S3CTB4"/>
<dbReference type="OMA" id="VPDYCYI"/>
<keyword evidence="3" id="KW-1185">Reference proteome</keyword>
<accession>S3CTB4</accession>
<dbReference type="OrthoDB" id="47172at2759"/>
<dbReference type="Proteomes" id="UP000016923">
    <property type="component" value="Unassembled WGS sequence"/>
</dbReference>
<dbReference type="SUPFAM" id="SSF51197">
    <property type="entry name" value="Clavaminate synthase-like"/>
    <property type="match status" value="1"/>
</dbReference>
<dbReference type="PANTHER" id="PTHR12461:SF101">
    <property type="entry name" value="TRNA WYBUTOSINE-SYNTHESIZING PROTEIN 4"/>
    <property type="match status" value="1"/>
</dbReference>